<reference evidence="2" key="1">
    <citation type="journal article" date="2022" name="Mol. Ecol. Resour.">
        <title>The genomes of chicory, endive, great burdock and yacon provide insights into Asteraceae palaeo-polyploidization history and plant inulin production.</title>
        <authorList>
            <person name="Fan W."/>
            <person name="Wang S."/>
            <person name="Wang H."/>
            <person name="Wang A."/>
            <person name="Jiang F."/>
            <person name="Liu H."/>
            <person name="Zhao H."/>
            <person name="Xu D."/>
            <person name="Zhang Y."/>
        </authorList>
    </citation>
    <scope>NUCLEOTIDE SEQUENCE [LARGE SCALE GENOMIC DNA]</scope>
    <source>
        <strain evidence="2">cv. Yunnan</strain>
    </source>
</reference>
<protein>
    <submittedName>
        <fullName evidence="1">Uncharacterized protein</fullName>
    </submittedName>
</protein>
<keyword evidence="2" id="KW-1185">Reference proteome</keyword>
<reference evidence="1 2" key="2">
    <citation type="journal article" date="2022" name="Mol. Ecol. Resour.">
        <title>The genomes of chicory, endive, great burdock and yacon provide insights into Asteraceae paleo-polyploidization history and plant inulin production.</title>
        <authorList>
            <person name="Fan W."/>
            <person name="Wang S."/>
            <person name="Wang H."/>
            <person name="Wang A."/>
            <person name="Jiang F."/>
            <person name="Liu H."/>
            <person name="Zhao H."/>
            <person name="Xu D."/>
            <person name="Zhang Y."/>
        </authorList>
    </citation>
    <scope>NUCLEOTIDE SEQUENCE [LARGE SCALE GENOMIC DNA]</scope>
    <source>
        <strain evidence="2">cv. Yunnan</strain>
        <tissue evidence="1">Leaves</tissue>
    </source>
</reference>
<dbReference type="Proteomes" id="UP001056120">
    <property type="component" value="Linkage Group LG16"/>
</dbReference>
<organism evidence="1 2">
    <name type="scientific">Smallanthus sonchifolius</name>
    <dbReference type="NCBI Taxonomy" id="185202"/>
    <lineage>
        <taxon>Eukaryota</taxon>
        <taxon>Viridiplantae</taxon>
        <taxon>Streptophyta</taxon>
        <taxon>Embryophyta</taxon>
        <taxon>Tracheophyta</taxon>
        <taxon>Spermatophyta</taxon>
        <taxon>Magnoliopsida</taxon>
        <taxon>eudicotyledons</taxon>
        <taxon>Gunneridae</taxon>
        <taxon>Pentapetalae</taxon>
        <taxon>asterids</taxon>
        <taxon>campanulids</taxon>
        <taxon>Asterales</taxon>
        <taxon>Asteraceae</taxon>
        <taxon>Asteroideae</taxon>
        <taxon>Heliantheae alliance</taxon>
        <taxon>Millerieae</taxon>
        <taxon>Smallanthus</taxon>
    </lineage>
</organism>
<evidence type="ECO:0000313" key="2">
    <source>
        <dbReference type="Proteomes" id="UP001056120"/>
    </source>
</evidence>
<name>A0ACB9FSG1_9ASTR</name>
<gene>
    <name evidence="1" type="ORF">L1987_48708</name>
</gene>
<sequence>MSESSSSPPSTSSSPPASSARMESLSSSASNFDGSLACSKFIPSLGFENAGGFWTDPLLTDVDSAPMNQYSSSFDLAQASSHDMLTDDEFLWSTMNIYDEYQRQLQK</sequence>
<evidence type="ECO:0000313" key="1">
    <source>
        <dbReference type="EMBL" id="KAI3774164.1"/>
    </source>
</evidence>
<accession>A0ACB9FSG1</accession>
<dbReference type="EMBL" id="CM042033">
    <property type="protein sequence ID" value="KAI3774164.1"/>
    <property type="molecule type" value="Genomic_DNA"/>
</dbReference>
<comment type="caution">
    <text evidence="1">The sequence shown here is derived from an EMBL/GenBank/DDBJ whole genome shotgun (WGS) entry which is preliminary data.</text>
</comment>
<proteinExistence type="predicted"/>